<evidence type="ECO:0000256" key="1">
    <source>
        <dbReference type="ARBA" id="ARBA00006226"/>
    </source>
</evidence>
<sequence>MAELRWTAEALAWLEDIDRYIAADNPPAAAKVVDGIVAKAELAAEFPDIGTRLRVVPEGEVRMLLYGHYRIAYLRRGDAAIVEILGVFHGALDINRYLP</sequence>
<evidence type="ECO:0000313" key="4">
    <source>
        <dbReference type="Proteomes" id="UP000317763"/>
    </source>
</evidence>
<organism evidence="3 4">
    <name type="scientific">Tepidimonas taiwanensis</name>
    <dbReference type="NCBI Taxonomy" id="307486"/>
    <lineage>
        <taxon>Bacteria</taxon>
        <taxon>Pseudomonadati</taxon>
        <taxon>Pseudomonadota</taxon>
        <taxon>Betaproteobacteria</taxon>
        <taxon>Burkholderiales</taxon>
        <taxon>Tepidimonas</taxon>
    </lineage>
</organism>
<dbReference type="RefSeq" id="WP_043699412.1">
    <property type="nucleotide sequence ID" value="NZ_CP083911.1"/>
</dbReference>
<gene>
    <name evidence="3" type="ORF">Ttaiw_00749</name>
</gene>
<dbReference type="AlphaFoldDB" id="A0A554XBI1"/>
<keyword evidence="2" id="KW-1277">Toxin-antitoxin system</keyword>
<comment type="caution">
    <text evidence="3">The sequence shown here is derived from an EMBL/GenBank/DDBJ whole genome shotgun (WGS) entry which is preliminary data.</text>
</comment>
<dbReference type="EMBL" id="VJOM01000005">
    <property type="protein sequence ID" value="TSE33203.1"/>
    <property type="molecule type" value="Genomic_DNA"/>
</dbReference>
<dbReference type="PANTHER" id="PTHR33755">
    <property type="entry name" value="TOXIN PARE1-RELATED"/>
    <property type="match status" value="1"/>
</dbReference>
<proteinExistence type="inferred from homology"/>
<dbReference type="InterPro" id="IPR051803">
    <property type="entry name" value="TA_system_RelE-like_toxin"/>
</dbReference>
<dbReference type="InterPro" id="IPR007712">
    <property type="entry name" value="RelE/ParE_toxin"/>
</dbReference>
<dbReference type="InterPro" id="IPR035093">
    <property type="entry name" value="RelE/ParE_toxin_dom_sf"/>
</dbReference>
<protein>
    <submittedName>
        <fullName evidence="3">ParE toxin of type II toxin-antitoxin system, parDE</fullName>
    </submittedName>
</protein>
<dbReference type="Gene3D" id="3.30.2310.20">
    <property type="entry name" value="RelE-like"/>
    <property type="match status" value="1"/>
</dbReference>
<name>A0A554XBI1_9BURK</name>
<keyword evidence="4" id="KW-1185">Reference proteome</keyword>
<dbReference type="STRING" id="307486.GCA_000807215_00723"/>
<evidence type="ECO:0000256" key="2">
    <source>
        <dbReference type="ARBA" id="ARBA00022649"/>
    </source>
</evidence>
<dbReference type="Pfam" id="PF05016">
    <property type="entry name" value="ParE_toxin"/>
    <property type="match status" value="1"/>
</dbReference>
<accession>A0A554XBI1</accession>
<reference evidence="3 4" key="1">
    <citation type="submission" date="2019-07" db="EMBL/GenBank/DDBJ databases">
        <title>Tepidimonas taiwanensis I1-1 draft genome.</title>
        <authorList>
            <person name="Da Costa M.S."/>
            <person name="Froufe H.J.C."/>
            <person name="Egas C."/>
            <person name="Albuquerque L."/>
        </authorList>
    </citation>
    <scope>NUCLEOTIDE SEQUENCE [LARGE SCALE GENOMIC DNA]</scope>
    <source>
        <strain evidence="3 4">I1-1</strain>
    </source>
</reference>
<comment type="similarity">
    <text evidence="1">Belongs to the RelE toxin family.</text>
</comment>
<dbReference type="OrthoDB" id="9798046at2"/>
<evidence type="ECO:0000313" key="3">
    <source>
        <dbReference type="EMBL" id="TSE33203.1"/>
    </source>
</evidence>
<dbReference type="Proteomes" id="UP000317763">
    <property type="component" value="Unassembled WGS sequence"/>
</dbReference>